<accession>A0A7M1S2C8</accession>
<keyword evidence="2" id="KW-1185">Reference proteome</keyword>
<dbReference type="Proteomes" id="UP000595074">
    <property type="component" value="Chromosome"/>
</dbReference>
<sequence length="229" mass="26666">MAKTVNLAEVVPGYESGVKEFIVEDKQKGKVEVMTRENLERMAPENIGTVTPKPFQGNIIDGADDIAEYYLHKEFPYLLQFFRELGIDQPMITYDFETPGEHWVKMDFPLPEKTTLEDGSTYRFPYDKESFLFILNNYPDSPPIGFHIPKGSQNIGAMEKIFGTHLYDHAILESDHVESSLKNNWHWICFHYNDNSWNFNRNNIKEGDTLAYYCYYIYYKLLGVEGVSQ</sequence>
<protein>
    <submittedName>
        <fullName evidence="1">Uncharacterized protein</fullName>
    </submittedName>
</protein>
<reference evidence="1 2" key="1">
    <citation type="submission" date="2020-10" db="EMBL/GenBank/DDBJ databases">
        <title>The genome of sulfurovum sp.</title>
        <authorList>
            <person name="Xie S."/>
            <person name="Shao Z."/>
            <person name="Jiang L."/>
        </authorList>
    </citation>
    <scope>NUCLEOTIDE SEQUENCE [LARGE SCALE GENOMIC DNA]</scope>
    <source>
        <strain evidence="1 2">ST-419</strain>
    </source>
</reference>
<organism evidence="1 2">
    <name type="scientific">Sulfurovum indicum</name>
    <dbReference type="NCBI Taxonomy" id="2779528"/>
    <lineage>
        <taxon>Bacteria</taxon>
        <taxon>Pseudomonadati</taxon>
        <taxon>Campylobacterota</taxon>
        <taxon>Epsilonproteobacteria</taxon>
        <taxon>Campylobacterales</taxon>
        <taxon>Sulfurovaceae</taxon>
        <taxon>Sulfurovum</taxon>
    </lineage>
</organism>
<evidence type="ECO:0000313" key="2">
    <source>
        <dbReference type="Proteomes" id="UP000595074"/>
    </source>
</evidence>
<dbReference type="AlphaFoldDB" id="A0A7M1S2C8"/>
<dbReference type="KEGG" id="sinu:IMZ28_07110"/>
<proteinExistence type="predicted"/>
<name>A0A7M1S2C8_9BACT</name>
<dbReference type="RefSeq" id="WP_197547895.1">
    <property type="nucleotide sequence ID" value="NZ_CP063164.1"/>
</dbReference>
<gene>
    <name evidence="1" type="ORF">IMZ28_07110</name>
</gene>
<dbReference type="EMBL" id="CP063164">
    <property type="protein sequence ID" value="QOR61222.1"/>
    <property type="molecule type" value="Genomic_DNA"/>
</dbReference>
<evidence type="ECO:0000313" key="1">
    <source>
        <dbReference type="EMBL" id="QOR61222.1"/>
    </source>
</evidence>